<evidence type="ECO:0000256" key="7">
    <source>
        <dbReference type="SAM" id="MobiDB-lite"/>
    </source>
</evidence>
<feature type="active site" description="Charge relay system" evidence="5">
    <location>
        <position position="305"/>
    </location>
</feature>
<dbReference type="InterPro" id="IPR015500">
    <property type="entry name" value="Peptidase_S8_subtilisin-rel"/>
</dbReference>
<feature type="active site" description="Charge relay system" evidence="5">
    <location>
        <position position="497"/>
    </location>
</feature>
<feature type="region of interest" description="Disordered" evidence="7">
    <location>
        <begin position="1"/>
        <end position="24"/>
    </location>
</feature>
<evidence type="ECO:0000256" key="6">
    <source>
        <dbReference type="RuleBase" id="RU003355"/>
    </source>
</evidence>
<evidence type="ECO:0000256" key="2">
    <source>
        <dbReference type="ARBA" id="ARBA00022670"/>
    </source>
</evidence>
<reference evidence="9 10" key="1">
    <citation type="submission" date="2019-09" db="EMBL/GenBank/DDBJ databases">
        <title>Screening of Novel Bioactive Compounds from Soil-Associated.</title>
        <authorList>
            <person name="Gong X."/>
        </authorList>
    </citation>
    <scope>NUCLEOTIDE SEQUENCE [LARGE SCALE GENOMIC DNA]</scope>
    <source>
        <strain evidence="9 10">Gxj-6</strain>
    </source>
</reference>
<comment type="caution">
    <text evidence="9">The sequence shown here is derived from an EMBL/GenBank/DDBJ whole genome shotgun (WGS) entry which is preliminary data.</text>
</comment>
<keyword evidence="3 5" id="KW-0378">Hydrolase</keyword>
<dbReference type="SUPFAM" id="SSF52743">
    <property type="entry name" value="Subtilisin-like"/>
    <property type="match status" value="1"/>
</dbReference>
<dbReference type="PROSITE" id="PS51892">
    <property type="entry name" value="SUBTILASE"/>
    <property type="match status" value="1"/>
</dbReference>
<name>A0A5J5JUD1_9ACTN</name>
<feature type="domain" description="Peptidase S8/S53" evidence="8">
    <location>
        <begin position="245"/>
        <end position="526"/>
    </location>
</feature>
<dbReference type="EMBL" id="VYTZ01000022">
    <property type="protein sequence ID" value="KAA9373608.1"/>
    <property type="molecule type" value="Genomic_DNA"/>
</dbReference>
<evidence type="ECO:0000256" key="5">
    <source>
        <dbReference type="PROSITE-ProRule" id="PRU01240"/>
    </source>
</evidence>
<dbReference type="AlphaFoldDB" id="A0A5J5JUD1"/>
<dbReference type="InterPro" id="IPR023828">
    <property type="entry name" value="Peptidase_S8_Ser-AS"/>
</dbReference>
<evidence type="ECO:0000256" key="1">
    <source>
        <dbReference type="ARBA" id="ARBA00011073"/>
    </source>
</evidence>
<dbReference type="PROSITE" id="PS00138">
    <property type="entry name" value="SUBTILASE_SER"/>
    <property type="match status" value="1"/>
</dbReference>
<dbReference type="PROSITE" id="PS00136">
    <property type="entry name" value="SUBTILASE_ASP"/>
    <property type="match status" value="1"/>
</dbReference>
<dbReference type="Pfam" id="PF00082">
    <property type="entry name" value="Peptidase_S8"/>
    <property type="match status" value="1"/>
</dbReference>
<dbReference type="GO" id="GO:0006508">
    <property type="term" value="P:proteolysis"/>
    <property type="evidence" value="ECO:0007669"/>
    <property type="project" value="UniProtKB-KW"/>
</dbReference>
<dbReference type="CDD" id="cd00306">
    <property type="entry name" value="Peptidases_S8_S53"/>
    <property type="match status" value="1"/>
</dbReference>
<evidence type="ECO:0000259" key="8">
    <source>
        <dbReference type="Pfam" id="PF00082"/>
    </source>
</evidence>
<dbReference type="InterPro" id="IPR023827">
    <property type="entry name" value="Peptidase_S8_Asp-AS"/>
</dbReference>
<evidence type="ECO:0000313" key="10">
    <source>
        <dbReference type="Proteomes" id="UP000327011"/>
    </source>
</evidence>
<dbReference type="PANTHER" id="PTHR43806:SF11">
    <property type="entry name" value="CEREVISIN-RELATED"/>
    <property type="match status" value="1"/>
</dbReference>
<proteinExistence type="inferred from homology"/>
<evidence type="ECO:0000313" key="9">
    <source>
        <dbReference type="EMBL" id="KAA9373608.1"/>
    </source>
</evidence>
<protein>
    <submittedName>
        <fullName evidence="9">S8/S53 family peptidase</fullName>
    </submittedName>
</protein>
<accession>A0A5J5JUD1</accession>
<feature type="active site" description="Charge relay system" evidence="5">
    <location>
        <position position="252"/>
    </location>
</feature>
<keyword evidence="4 5" id="KW-0720">Serine protease</keyword>
<dbReference type="Gene3D" id="3.40.50.200">
    <property type="entry name" value="Peptidase S8/S53 domain"/>
    <property type="match status" value="1"/>
</dbReference>
<comment type="similarity">
    <text evidence="1 5 6">Belongs to the peptidase S8 family.</text>
</comment>
<keyword evidence="10" id="KW-1185">Reference proteome</keyword>
<dbReference type="PANTHER" id="PTHR43806">
    <property type="entry name" value="PEPTIDASE S8"/>
    <property type="match status" value="1"/>
</dbReference>
<dbReference type="Proteomes" id="UP000327011">
    <property type="component" value="Unassembled WGS sequence"/>
</dbReference>
<gene>
    <name evidence="9" type="ORF">F5972_34970</name>
</gene>
<dbReference type="GO" id="GO:0004252">
    <property type="term" value="F:serine-type endopeptidase activity"/>
    <property type="evidence" value="ECO:0007669"/>
    <property type="project" value="UniProtKB-UniRule"/>
</dbReference>
<keyword evidence="2 5" id="KW-0645">Protease</keyword>
<evidence type="ECO:0000256" key="3">
    <source>
        <dbReference type="ARBA" id="ARBA00022801"/>
    </source>
</evidence>
<dbReference type="InterPro" id="IPR050131">
    <property type="entry name" value="Peptidase_S8_subtilisin-like"/>
</dbReference>
<dbReference type="PRINTS" id="PR00723">
    <property type="entry name" value="SUBTILISIN"/>
</dbReference>
<evidence type="ECO:0000256" key="4">
    <source>
        <dbReference type="ARBA" id="ARBA00022825"/>
    </source>
</evidence>
<organism evidence="9 10">
    <name type="scientific">Microbispora cellulosiformans</name>
    <dbReference type="NCBI Taxonomy" id="2614688"/>
    <lineage>
        <taxon>Bacteria</taxon>
        <taxon>Bacillati</taxon>
        <taxon>Actinomycetota</taxon>
        <taxon>Actinomycetes</taxon>
        <taxon>Streptosporangiales</taxon>
        <taxon>Streptosporangiaceae</taxon>
        <taxon>Microbispora</taxon>
    </lineage>
</organism>
<dbReference type="InterPro" id="IPR000209">
    <property type="entry name" value="Peptidase_S8/S53_dom"/>
</dbReference>
<sequence length="552" mass="60044">MLDAGPPVRPHCCPSGPSSCRRFRQGSRRPVYQRWTTPLLIGDPGDHRKGTVMDTAPAQPSPDALHRRFWRQFGLVLAELPAGMWLEVAEASATRDPGGPVARCHVVQAPEDRGYREALASGLTTLAPPPLDAFEPGYVYEKDVLICHDEEGRDMLRRLVPGVEEDVARSREPSARTVMRLTAEPGTGGSRVLDALRSLPEGAPVAPNYLVSICNVNLCPADEPRIPRSARPVPAVSTDAYAGLGTSVVVIDTGLVVDWDREDHLEAYPWLRDRSGQVDGRLEGRVAGELRGRPDDGVIHEYVGHGTFVTGVVRCVAPEARVRTYNRLQWAGTMDAAEFGHRLLDALADYEDRNGAWPDVISLSAGVRPLPGESLGSLDEFMEELHRRERTVLVAAAGNDASTAPFYPAAYARHDPSVIAVGALDATQSRRAVYSDHGPWVSVYARGSFLVNAFAFGSYTPLHPDDEIFEEKPEDEDGYDGPGDGLFHGLARWSGTSFATPLVSGLIAARMSAAGESSGEAARWLLDRADAQAVRGRDGRPLPRLFVDQEVR</sequence>
<dbReference type="InterPro" id="IPR036852">
    <property type="entry name" value="Peptidase_S8/S53_dom_sf"/>
</dbReference>